<feature type="compositionally biased region" description="Basic and acidic residues" evidence="8">
    <location>
        <begin position="371"/>
        <end position="380"/>
    </location>
</feature>
<dbReference type="Pfam" id="PF02146">
    <property type="entry name" value="SIR2"/>
    <property type="match status" value="1"/>
</dbReference>
<evidence type="ECO:0000256" key="8">
    <source>
        <dbReference type="SAM" id="MobiDB-lite"/>
    </source>
</evidence>
<comment type="caution">
    <text evidence="10">The sequence shown here is derived from an EMBL/GenBank/DDBJ whole genome shotgun (WGS) entry which is preliminary data.</text>
</comment>
<dbReference type="GO" id="GO:0046872">
    <property type="term" value="F:metal ion binding"/>
    <property type="evidence" value="ECO:0007669"/>
    <property type="project" value="UniProtKB-KW"/>
</dbReference>
<keyword evidence="11" id="KW-1185">Reference proteome</keyword>
<dbReference type="GO" id="GO:0000122">
    <property type="term" value="P:negative regulation of transcription by RNA polymerase II"/>
    <property type="evidence" value="ECO:0007669"/>
    <property type="project" value="TreeGrafter"/>
</dbReference>
<dbReference type="GO" id="GO:0005634">
    <property type="term" value="C:nucleus"/>
    <property type="evidence" value="ECO:0007669"/>
    <property type="project" value="TreeGrafter"/>
</dbReference>
<dbReference type="Gene3D" id="3.40.50.1220">
    <property type="entry name" value="TPP-binding domain"/>
    <property type="match status" value="1"/>
</dbReference>
<feature type="binding site" evidence="7">
    <location>
        <position position="166"/>
    </location>
    <ligand>
        <name>Zn(2+)</name>
        <dbReference type="ChEBI" id="CHEBI:29105"/>
    </ligand>
</feature>
<dbReference type="InterPro" id="IPR003000">
    <property type="entry name" value="Sirtuin"/>
</dbReference>
<comment type="similarity">
    <text evidence="6">Belongs to the sirtuin family. Class IV subfamily.</text>
</comment>
<accession>A0AAE1CX71</accession>
<evidence type="ECO:0000256" key="1">
    <source>
        <dbReference type="ARBA" id="ARBA00012928"/>
    </source>
</evidence>
<evidence type="ECO:0000313" key="11">
    <source>
        <dbReference type="Proteomes" id="UP001283361"/>
    </source>
</evidence>
<feature type="compositionally biased region" description="Basic and acidic residues" evidence="8">
    <location>
        <begin position="388"/>
        <end position="397"/>
    </location>
</feature>
<evidence type="ECO:0000256" key="3">
    <source>
        <dbReference type="ARBA" id="ARBA00022723"/>
    </source>
</evidence>
<dbReference type="GO" id="GO:0070403">
    <property type="term" value="F:NAD+ binding"/>
    <property type="evidence" value="ECO:0007669"/>
    <property type="project" value="InterPro"/>
</dbReference>
<evidence type="ECO:0000313" key="10">
    <source>
        <dbReference type="EMBL" id="KAK3743039.1"/>
    </source>
</evidence>
<feature type="domain" description="Deacetylase sirtuin-type" evidence="9">
    <location>
        <begin position="23"/>
        <end position="270"/>
    </location>
</feature>
<sequence length="397" mass="43996">MSVNYASGLSPYNNKGKCGLPETFDDSQTLEEKIKSLTLMVKHSKHTVVHTGAGISTSAGIPDFRGPKGVWTLEEKGETPQHEITFESAQPTITHMALVALERQGIVHYVVSQNIDGLHIRSGFPRNRLSELHGNMFVEECNKCGHQYIRGKCVPTMAKNLTGGSCVQNKSRGTCRGKLIDTILDWEDALPEHDLDTADQQARKADLSICLGTSLQIVPSGNIPLLTKKNQGQVVIVNLQPTKHDKKANLRISAYVDIVMKALCENLGISIPAYTGPTVCLRSVHTLKSEKRVPVSADQVLVENFQLKYDLKVKSISKTFTGENSYEPEIKKLKTESSQLQPDEKAVPLDIKEEEDVESEKRENGFVSRQEGADRVEPELSKNQLSLKTEESKIDHI</sequence>
<dbReference type="AlphaFoldDB" id="A0AAE1CX71"/>
<organism evidence="10 11">
    <name type="scientific">Elysia crispata</name>
    <name type="common">lettuce slug</name>
    <dbReference type="NCBI Taxonomy" id="231223"/>
    <lineage>
        <taxon>Eukaryota</taxon>
        <taxon>Metazoa</taxon>
        <taxon>Spiralia</taxon>
        <taxon>Lophotrochozoa</taxon>
        <taxon>Mollusca</taxon>
        <taxon>Gastropoda</taxon>
        <taxon>Heterobranchia</taxon>
        <taxon>Euthyneura</taxon>
        <taxon>Panpulmonata</taxon>
        <taxon>Sacoglossa</taxon>
        <taxon>Placobranchoidea</taxon>
        <taxon>Plakobranchidae</taxon>
        <taxon>Elysia</taxon>
    </lineage>
</organism>
<evidence type="ECO:0000259" key="9">
    <source>
        <dbReference type="PROSITE" id="PS50305"/>
    </source>
</evidence>
<feature type="active site" description="Proton acceptor" evidence="7">
    <location>
        <position position="133"/>
    </location>
</feature>
<evidence type="ECO:0000256" key="5">
    <source>
        <dbReference type="ARBA" id="ARBA00023027"/>
    </source>
</evidence>
<dbReference type="EC" id="2.3.1.286" evidence="1"/>
<evidence type="ECO:0000256" key="6">
    <source>
        <dbReference type="ARBA" id="ARBA00038170"/>
    </source>
</evidence>
<keyword evidence="3 7" id="KW-0479">Metal-binding</keyword>
<feature type="region of interest" description="Disordered" evidence="8">
    <location>
        <begin position="335"/>
        <end position="397"/>
    </location>
</feature>
<gene>
    <name evidence="10" type="ORF">RRG08_063905</name>
</gene>
<protein>
    <recommendedName>
        <fullName evidence="1">protein acetyllysine N-acetyltransferase</fullName>
        <ecNumber evidence="1">2.3.1.286</ecNumber>
    </recommendedName>
</protein>
<keyword evidence="2" id="KW-0808">Transferase</keyword>
<dbReference type="PROSITE" id="PS50305">
    <property type="entry name" value="SIRTUIN"/>
    <property type="match status" value="1"/>
</dbReference>
<dbReference type="Gene3D" id="2.20.28.200">
    <property type="match status" value="1"/>
</dbReference>
<dbReference type="EMBL" id="JAWDGP010006323">
    <property type="protein sequence ID" value="KAK3743039.1"/>
    <property type="molecule type" value="Genomic_DNA"/>
</dbReference>
<dbReference type="GO" id="GO:0003714">
    <property type="term" value="F:transcription corepressor activity"/>
    <property type="evidence" value="ECO:0007669"/>
    <property type="project" value="TreeGrafter"/>
</dbReference>
<evidence type="ECO:0000256" key="7">
    <source>
        <dbReference type="PROSITE-ProRule" id="PRU00236"/>
    </source>
</evidence>
<reference evidence="10" key="1">
    <citation type="journal article" date="2023" name="G3 (Bethesda)">
        <title>A reference genome for the long-term kleptoplast-retaining sea slug Elysia crispata morphotype clarki.</title>
        <authorList>
            <person name="Eastman K.E."/>
            <person name="Pendleton A.L."/>
            <person name="Shaikh M.A."/>
            <person name="Suttiyut T."/>
            <person name="Ogas R."/>
            <person name="Tomko P."/>
            <person name="Gavelis G."/>
            <person name="Widhalm J.R."/>
            <person name="Wisecaver J.H."/>
        </authorList>
    </citation>
    <scope>NUCLEOTIDE SEQUENCE</scope>
    <source>
        <strain evidence="10">ECLA1</strain>
    </source>
</reference>
<dbReference type="GO" id="GO:0046969">
    <property type="term" value="F:histone H3K9 deacetylase activity, NAD-dependent"/>
    <property type="evidence" value="ECO:0007669"/>
    <property type="project" value="TreeGrafter"/>
</dbReference>
<dbReference type="Proteomes" id="UP001283361">
    <property type="component" value="Unassembled WGS sequence"/>
</dbReference>
<feature type="binding site" evidence="7">
    <location>
        <position position="175"/>
    </location>
    <ligand>
        <name>Zn(2+)</name>
        <dbReference type="ChEBI" id="CHEBI:29105"/>
    </ligand>
</feature>
<name>A0AAE1CX71_9GAST</name>
<proteinExistence type="inferred from homology"/>
<dbReference type="SUPFAM" id="SSF52467">
    <property type="entry name" value="DHS-like NAD/FAD-binding domain"/>
    <property type="match status" value="1"/>
</dbReference>
<keyword evidence="4 7" id="KW-0862">Zinc</keyword>
<dbReference type="PANTHER" id="PTHR11085:SF12">
    <property type="entry name" value="NAD-DEPENDENT PROTEIN DEACYLASE SIRTUIN-6"/>
    <property type="match status" value="1"/>
</dbReference>
<keyword evidence="5" id="KW-0520">NAD</keyword>
<evidence type="ECO:0000256" key="2">
    <source>
        <dbReference type="ARBA" id="ARBA00022679"/>
    </source>
</evidence>
<evidence type="ECO:0000256" key="4">
    <source>
        <dbReference type="ARBA" id="ARBA00022833"/>
    </source>
</evidence>
<dbReference type="FunFam" id="3.40.50.1220:FF:000038">
    <property type="entry name" value="NAD-dependent protein deacetylase sirtuin-6 isoform X2"/>
    <property type="match status" value="1"/>
</dbReference>
<dbReference type="InterPro" id="IPR050134">
    <property type="entry name" value="NAD-dep_sirtuin_deacylases"/>
</dbReference>
<feature type="compositionally biased region" description="Basic and acidic residues" evidence="8">
    <location>
        <begin position="342"/>
        <end position="351"/>
    </location>
</feature>
<feature type="binding site" evidence="7">
    <location>
        <position position="141"/>
    </location>
    <ligand>
        <name>Zn(2+)</name>
        <dbReference type="ChEBI" id="CHEBI:29105"/>
    </ligand>
</feature>
<feature type="binding site" evidence="7">
    <location>
        <position position="144"/>
    </location>
    <ligand>
        <name>Zn(2+)</name>
        <dbReference type="ChEBI" id="CHEBI:29105"/>
    </ligand>
</feature>
<dbReference type="PANTHER" id="PTHR11085">
    <property type="entry name" value="NAD-DEPENDENT PROTEIN DEACYLASE SIRTUIN-5, MITOCHONDRIAL-RELATED"/>
    <property type="match status" value="1"/>
</dbReference>
<dbReference type="CDD" id="cd01410">
    <property type="entry name" value="SIRT7"/>
    <property type="match status" value="1"/>
</dbReference>
<dbReference type="InterPro" id="IPR026590">
    <property type="entry name" value="Ssirtuin_cat_dom"/>
</dbReference>
<dbReference type="InterPro" id="IPR029035">
    <property type="entry name" value="DHS-like_NAD/FAD-binding_dom"/>
</dbReference>